<dbReference type="AlphaFoldDB" id="A0A1J6I5Q9"/>
<dbReference type="EMBL" id="MJEQ01037190">
    <property type="protein sequence ID" value="OIS99841.1"/>
    <property type="molecule type" value="Genomic_DNA"/>
</dbReference>
<dbReference type="Gramene" id="OIS99841">
    <property type="protein sequence ID" value="OIS99841"/>
    <property type="gene ID" value="A4A49_12048"/>
</dbReference>
<keyword evidence="2" id="KW-1185">Reference proteome</keyword>
<gene>
    <name evidence="1" type="ORF">A4A49_12048</name>
</gene>
<reference evidence="1" key="1">
    <citation type="submission" date="2016-11" db="EMBL/GenBank/DDBJ databases">
        <title>The genome of Nicotiana attenuata.</title>
        <authorList>
            <person name="Xu S."/>
            <person name="Brockmoeller T."/>
            <person name="Gaquerel E."/>
            <person name="Navarro A."/>
            <person name="Kuhl H."/>
            <person name="Gase K."/>
            <person name="Ling Z."/>
            <person name="Zhou W."/>
            <person name="Kreitzer C."/>
            <person name="Stanke M."/>
            <person name="Tang H."/>
            <person name="Lyons E."/>
            <person name="Pandey P."/>
            <person name="Pandey S.P."/>
            <person name="Timmermann B."/>
            <person name="Baldwin I.T."/>
        </authorList>
    </citation>
    <scope>NUCLEOTIDE SEQUENCE [LARGE SCALE GENOMIC DNA]</scope>
    <source>
        <strain evidence="1">UT</strain>
    </source>
</reference>
<proteinExistence type="predicted"/>
<comment type="caution">
    <text evidence="1">The sequence shown here is derived from an EMBL/GenBank/DDBJ whole genome shotgun (WGS) entry which is preliminary data.</text>
</comment>
<name>A0A1J6I5Q9_NICAT</name>
<accession>A0A1J6I5Q9</accession>
<organism evidence="1 2">
    <name type="scientific">Nicotiana attenuata</name>
    <name type="common">Coyote tobacco</name>
    <dbReference type="NCBI Taxonomy" id="49451"/>
    <lineage>
        <taxon>Eukaryota</taxon>
        <taxon>Viridiplantae</taxon>
        <taxon>Streptophyta</taxon>
        <taxon>Embryophyta</taxon>
        <taxon>Tracheophyta</taxon>
        <taxon>Spermatophyta</taxon>
        <taxon>Magnoliopsida</taxon>
        <taxon>eudicotyledons</taxon>
        <taxon>Gunneridae</taxon>
        <taxon>Pentapetalae</taxon>
        <taxon>asterids</taxon>
        <taxon>lamiids</taxon>
        <taxon>Solanales</taxon>
        <taxon>Solanaceae</taxon>
        <taxon>Nicotianoideae</taxon>
        <taxon>Nicotianeae</taxon>
        <taxon>Nicotiana</taxon>
    </lineage>
</organism>
<dbReference type="KEGG" id="nau:109231398"/>
<dbReference type="Proteomes" id="UP000187609">
    <property type="component" value="Unassembled WGS sequence"/>
</dbReference>
<sequence>MDHYMDQYIPEGWRKKIDHAHHPKFKECYYYSPATIADSYETECGIVFFGRNFLAHYQFAEGSMRELEAEFPNIIADSYYELATGTNALNILLTPFKSQLINLECAQVKKNDNTAQKIKAKKDSEYISVMHYIKKEMGFYCSSAKEEEKLRELSWNV</sequence>
<evidence type="ECO:0000313" key="1">
    <source>
        <dbReference type="EMBL" id="OIS99841.1"/>
    </source>
</evidence>
<evidence type="ECO:0000313" key="2">
    <source>
        <dbReference type="Proteomes" id="UP000187609"/>
    </source>
</evidence>
<protein>
    <submittedName>
        <fullName evidence="1">Uncharacterized protein</fullName>
    </submittedName>
</protein>